<gene>
    <name evidence="1" type="ORF">NIIDMKKI_60020</name>
</gene>
<dbReference type="AlphaFoldDB" id="A0A7G1IID8"/>
<evidence type="ECO:0000313" key="2">
    <source>
        <dbReference type="Proteomes" id="UP000516380"/>
    </source>
</evidence>
<protein>
    <recommendedName>
        <fullName evidence="3">AAA ATPase domain protein</fullName>
    </recommendedName>
</protein>
<dbReference type="PANTHER" id="PTHR47691:SF3">
    <property type="entry name" value="HTH-TYPE TRANSCRIPTIONAL REGULATOR RV0890C-RELATED"/>
    <property type="match status" value="1"/>
</dbReference>
<dbReference type="InterPro" id="IPR027417">
    <property type="entry name" value="P-loop_NTPase"/>
</dbReference>
<dbReference type="EMBL" id="AP023343">
    <property type="protein sequence ID" value="BCI90796.1"/>
    <property type="molecule type" value="Genomic_DNA"/>
</dbReference>
<reference evidence="1 2" key="1">
    <citation type="submission" date="2020-07" db="EMBL/GenBank/DDBJ databases">
        <title>Mycobacterium kansasii (former subtype) with zoonotic potential isolated from diseased indoor pet cat, Japan.</title>
        <authorList>
            <person name="Fukano H."/>
            <person name="Terazono T."/>
            <person name="Hoshino Y."/>
        </authorList>
    </citation>
    <scope>NUCLEOTIDE SEQUENCE [LARGE SCALE GENOMIC DNA]</scope>
    <source>
        <strain evidence="1 2">Kuro-I</strain>
    </source>
</reference>
<proteinExistence type="predicted"/>
<evidence type="ECO:0000313" key="1">
    <source>
        <dbReference type="EMBL" id="BCI90796.1"/>
    </source>
</evidence>
<dbReference type="Proteomes" id="UP000516380">
    <property type="component" value="Chromosome"/>
</dbReference>
<evidence type="ECO:0008006" key="3">
    <source>
        <dbReference type="Google" id="ProtNLM"/>
    </source>
</evidence>
<dbReference type="PANTHER" id="PTHR47691">
    <property type="entry name" value="REGULATOR-RELATED"/>
    <property type="match status" value="1"/>
</dbReference>
<sequence>MIDLGIQPLRDLPRPERVAQLCHPQLRNEFPGLRAPKNIVNQRLPVQLTSFVGREREMAEVARLVTENRLVTLIGAGGFGKSRLAIQVASQLTSEFPDGVCYVDLEPITDPDMTPILLARALGLFDQLGRSTADAVLRYLAEREMLIVLDNCEHLLDVGAGQVNALLQTCPG</sequence>
<keyword evidence="2" id="KW-1185">Reference proteome</keyword>
<accession>A0A7G1IID8</accession>
<dbReference type="SUPFAM" id="SSF52540">
    <property type="entry name" value="P-loop containing nucleoside triphosphate hydrolases"/>
    <property type="match status" value="1"/>
</dbReference>
<organism evidence="1 2">
    <name type="scientific">Mycobacterium kansasii</name>
    <dbReference type="NCBI Taxonomy" id="1768"/>
    <lineage>
        <taxon>Bacteria</taxon>
        <taxon>Bacillati</taxon>
        <taxon>Actinomycetota</taxon>
        <taxon>Actinomycetes</taxon>
        <taxon>Mycobacteriales</taxon>
        <taxon>Mycobacteriaceae</taxon>
        <taxon>Mycobacterium</taxon>
    </lineage>
</organism>
<dbReference type="Gene3D" id="3.40.50.300">
    <property type="entry name" value="P-loop containing nucleotide triphosphate hydrolases"/>
    <property type="match status" value="1"/>
</dbReference>
<name>A0A7G1IID8_MYCKA</name>